<dbReference type="EMBL" id="AATS01000001">
    <property type="protein sequence ID" value="EAU56137.1"/>
    <property type="molecule type" value="Genomic_DNA"/>
</dbReference>
<sequence length="139" mass="16011">MTFHLFGHKTEKLSAEALQDLVLKLLLQMAWVDGKADAKELGGVIHTIERVYRLDPATVRSKLIAFDQQSVEDIDTLAGKLRDNLPVRERVQLLRDIWAVARTNGKTDRDEQAFFYRVAELLDIKDNEFFEKCIKVDSH</sequence>
<dbReference type="InterPro" id="IPR029024">
    <property type="entry name" value="TerB-like"/>
</dbReference>
<dbReference type="InParanoid" id="Q0F304"/>
<feature type="domain" description="Co-chaperone DjlA N-terminal" evidence="1">
    <location>
        <begin position="22"/>
        <end position="129"/>
    </location>
</feature>
<proteinExistence type="predicted"/>
<reference evidence="2 3" key="1">
    <citation type="submission" date="2006-09" db="EMBL/GenBank/DDBJ databases">
        <authorList>
            <person name="Emerson D."/>
            <person name="Ferriera S."/>
            <person name="Johnson J."/>
            <person name="Kravitz S."/>
            <person name="Halpern A."/>
            <person name="Remington K."/>
            <person name="Beeson K."/>
            <person name="Tran B."/>
            <person name="Rogers Y.-H."/>
            <person name="Friedman R."/>
            <person name="Venter J.C."/>
        </authorList>
    </citation>
    <scope>NUCLEOTIDE SEQUENCE [LARGE SCALE GENOMIC DNA]</scope>
    <source>
        <strain evidence="2 3">PV-1</strain>
    </source>
</reference>
<accession>Q0F304</accession>
<dbReference type="Proteomes" id="UP000005297">
    <property type="component" value="Unassembled WGS sequence"/>
</dbReference>
<organism evidence="2 3">
    <name type="scientific">Mariprofundus ferrooxydans PV-1</name>
    <dbReference type="NCBI Taxonomy" id="314345"/>
    <lineage>
        <taxon>Bacteria</taxon>
        <taxon>Pseudomonadati</taxon>
        <taxon>Pseudomonadota</taxon>
        <taxon>Candidatius Mariprofundia</taxon>
        <taxon>Mariprofundales</taxon>
        <taxon>Mariprofundaceae</taxon>
        <taxon>Mariprofundus</taxon>
    </lineage>
</organism>
<dbReference type="InterPro" id="IPR007791">
    <property type="entry name" value="DjlA_N"/>
</dbReference>
<gene>
    <name evidence="2" type="ORF">SPV1_04933</name>
</gene>
<dbReference type="RefSeq" id="WP_009851281.1">
    <property type="nucleotide sequence ID" value="NZ_DS022295.1"/>
</dbReference>
<name>Q0F304_9PROT</name>
<evidence type="ECO:0000259" key="1">
    <source>
        <dbReference type="Pfam" id="PF05099"/>
    </source>
</evidence>
<dbReference type="SUPFAM" id="SSF158682">
    <property type="entry name" value="TerB-like"/>
    <property type="match status" value="1"/>
</dbReference>
<dbReference type="HOGENOM" id="CLU_1842722_0_0_0"/>
<keyword evidence="3" id="KW-1185">Reference proteome</keyword>
<dbReference type="AlphaFoldDB" id="Q0F304"/>
<evidence type="ECO:0000313" key="3">
    <source>
        <dbReference type="Proteomes" id="UP000005297"/>
    </source>
</evidence>
<dbReference type="Gene3D" id="1.10.3680.10">
    <property type="entry name" value="TerB-like"/>
    <property type="match status" value="1"/>
</dbReference>
<comment type="caution">
    <text evidence="2">The sequence shown here is derived from an EMBL/GenBank/DDBJ whole genome shotgun (WGS) entry which is preliminary data.</text>
</comment>
<dbReference type="Pfam" id="PF05099">
    <property type="entry name" value="TerB"/>
    <property type="match status" value="1"/>
</dbReference>
<evidence type="ECO:0000313" key="2">
    <source>
        <dbReference type="EMBL" id="EAU56137.1"/>
    </source>
</evidence>
<protein>
    <recommendedName>
        <fullName evidence="1">Co-chaperone DjlA N-terminal domain-containing protein</fullName>
    </recommendedName>
</protein>